<evidence type="ECO:0000256" key="2">
    <source>
        <dbReference type="ARBA" id="ARBA00023002"/>
    </source>
</evidence>
<gene>
    <name evidence="4" type="ORF">ARHIZOSPH14_03320</name>
</gene>
<accession>A0A9W6CUU0</accession>
<dbReference type="Pfam" id="PF00881">
    <property type="entry name" value="Nitroreductase"/>
    <property type="match status" value="2"/>
</dbReference>
<feature type="domain" description="Nitroreductase" evidence="3">
    <location>
        <begin position="249"/>
        <end position="335"/>
    </location>
</feature>
<reference evidence="4" key="1">
    <citation type="submission" date="2022-12" db="EMBL/GenBank/DDBJ databases">
        <title>Reference genome sequencing for broad-spectrum identification of bacterial and archaeal isolates by mass spectrometry.</title>
        <authorList>
            <person name="Sekiguchi Y."/>
            <person name="Tourlousse D.M."/>
        </authorList>
    </citation>
    <scope>NUCLEOTIDE SEQUENCE</scope>
    <source>
        <strain evidence="4">14</strain>
    </source>
</reference>
<dbReference type="CDD" id="cd02062">
    <property type="entry name" value="Nitro_FMN_reductase"/>
    <property type="match status" value="1"/>
</dbReference>
<dbReference type="PANTHER" id="PTHR43673">
    <property type="entry name" value="NAD(P)H NITROREDUCTASE YDGI-RELATED"/>
    <property type="match status" value="1"/>
</dbReference>
<keyword evidence="5" id="KW-1185">Reference proteome</keyword>
<organism evidence="4 5">
    <name type="scientific">Agromyces rhizosphaerae</name>
    <dbReference type="NCBI Taxonomy" id="88374"/>
    <lineage>
        <taxon>Bacteria</taxon>
        <taxon>Bacillati</taxon>
        <taxon>Actinomycetota</taxon>
        <taxon>Actinomycetes</taxon>
        <taxon>Micrococcales</taxon>
        <taxon>Microbacteriaceae</taxon>
        <taxon>Agromyces</taxon>
    </lineage>
</organism>
<dbReference type="AlphaFoldDB" id="A0A9W6CUU0"/>
<evidence type="ECO:0000313" key="5">
    <source>
        <dbReference type="Proteomes" id="UP001144396"/>
    </source>
</evidence>
<dbReference type="SUPFAM" id="SSF55469">
    <property type="entry name" value="FMN-dependent nitroreductase-like"/>
    <property type="match status" value="1"/>
</dbReference>
<evidence type="ECO:0000256" key="1">
    <source>
        <dbReference type="ARBA" id="ARBA00007118"/>
    </source>
</evidence>
<dbReference type="InterPro" id="IPR000415">
    <property type="entry name" value="Nitroreductase-like"/>
</dbReference>
<dbReference type="EMBL" id="BSDP01000001">
    <property type="protein sequence ID" value="GLI26090.1"/>
    <property type="molecule type" value="Genomic_DNA"/>
</dbReference>
<sequence length="360" mass="41838">MLNTLKRIAKDLLAITWIRRTYEVVNRVVLETFGASRVLVWLYYVISFVTFNREQAAVLRGRRDYYRNKHRDRPTHVELRRNVHRIEKGLTMRPRRPVFARDYITETIEFYEDAVRQVQTSPGTMEPSEMEWAHDVLTEYFRVVDHADETVAAALARFERAGHDAEFTGKVPYPKKTLSEVGYDQLHELAMQRRSVRWFDQRPVPRELMDKALLLARQAPTACNRLPYEFRVFDEPEMVRTVANIPFGTAGYADNIPSIVVVIGKLESYFSPRDRHAIYVDSSLAAMSFLLALETLGLSSSIINWPDFEPLERKMQKTLGLKTTDRVVMLIAVGYSHSEGLVPFSQKKELDTFRRFNELA</sequence>
<protein>
    <recommendedName>
        <fullName evidence="3">Nitroreductase domain-containing protein</fullName>
    </recommendedName>
</protein>
<dbReference type="RefSeq" id="WP_281882089.1">
    <property type="nucleotide sequence ID" value="NZ_BSDP01000001.1"/>
</dbReference>
<evidence type="ECO:0000313" key="4">
    <source>
        <dbReference type="EMBL" id="GLI26090.1"/>
    </source>
</evidence>
<dbReference type="Proteomes" id="UP001144396">
    <property type="component" value="Unassembled WGS sequence"/>
</dbReference>
<name>A0A9W6CUU0_9MICO</name>
<comment type="similarity">
    <text evidence="1">Belongs to the nitroreductase family.</text>
</comment>
<dbReference type="PANTHER" id="PTHR43673:SF10">
    <property type="entry name" value="NADH DEHYDROGENASE_NAD(P)H NITROREDUCTASE XCC3605-RELATED"/>
    <property type="match status" value="1"/>
</dbReference>
<evidence type="ECO:0000259" key="3">
    <source>
        <dbReference type="Pfam" id="PF00881"/>
    </source>
</evidence>
<dbReference type="GO" id="GO:0016491">
    <property type="term" value="F:oxidoreductase activity"/>
    <property type="evidence" value="ECO:0007669"/>
    <property type="project" value="UniProtKB-KW"/>
</dbReference>
<keyword evidence="2" id="KW-0560">Oxidoreductase</keyword>
<feature type="domain" description="Nitroreductase" evidence="3">
    <location>
        <begin position="191"/>
        <end position="237"/>
    </location>
</feature>
<comment type="caution">
    <text evidence="4">The sequence shown here is derived from an EMBL/GenBank/DDBJ whole genome shotgun (WGS) entry which is preliminary data.</text>
</comment>
<dbReference type="InterPro" id="IPR029479">
    <property type="entry name" value="Nitroreductase"/>
</dbReference>
<proteinExistence type="inferred from homology"/>
<dbReference type="Gene3D" id="3.40.109.10">
    <property type="entry name" value="NADH Oxidase"/>
    <property type="match status" value="1"/>
</dbReference>